<sequence>MPIQEKQTNDKMKLPQSPLPLIVLPLESIKKRIIKDFLKRYNGTVIPTQEKQTNNKIKLAPLPSLIQPGTIPPHMFKEYLKKYIAKKEKQTNDKIKCKFLSAISQLL</sequence>
<dbReference type="AlphaFoldDB" id="A0A8S4G0F3"/>
<organism evidence="1 2">
    <name type="scientific">Plutella xylostella</name>
    <name type="common">Diamondback moth</name>
    <name type="synonym">Plutella maculipennis</name>
    <dbReference type="NCBI Taxonomy" id="51655"/>
    <lineage>
        <taxon>Eukaryota</taxon>
        <taxon>Metazoa</taxon>
        <taxon>Ecdysozoa</taxon>
        <taxon>Arthropoda</taxon>
        <taxon>Hexapoda</taxon>
        <taxon>Insecta</taxon>
        <taxon>Pterygota</taxon>
        <taxon>Neoptera</taxon>
        <taxon>Endopterygota</taxon>
        <taxon>Lepidoptera</taxon>
        <taxon>Glossata</taxon>
        <taxon>Ditrysia</taxon>
        <taxon>Yponomeutoidea</taxon>
        <taxon>Plutellidae</taxon>
        <taxon>Plutella</taxon>
    </lineage>
</organism>
<evidence type="ECO:0000313" key="2">
    <source>
        <dbReference type="Proteomes" id="UP000653454"/>
    </source>
</evidence>
<dbReference type="Proteomes" id="UP000653454">
    <property type="component" value="Unassembled WGS sequence"/>
</dbReference>
<dbReference type="EMBL" id="CAJHNJ030000068">
    <property type="protein sequence ID" value="CAG9133840.1"/>
    <property type="molecule type" value="Genomic_DNA"/>
</dbReference>
<name>A0A8S4G0F3_PLUXY</name>
<proteinExistence type="predicted"/>
<accession>A0A8S4G0F3</accession>
<keyword evidence="2" id="KW-1185">Reference proteome</keyword>
<gene>
    <name evidence="1" type="ORF">PLXY2_LOCUS12110</name>
</gene>
<comment type="caution">
    <text evidence="1">The sequence shown here is derived from an EMBL/GenBank/DDBJ whole genome shotgun (WGS) entry which is preliminary data.</text>
</comment>
<protein>
    <submittedName>
        <fullName evidence="1">(diamondback moth) hypothetical protein</fullName>
    </submittedName>
</protein>
<reference evidence="1" key="1">
    <citation type="submission" date="2020-11" db="EMBL/GenBank/DDBJ databases">
        <authorList>
            <person name="Whiteford S."/>
        </authorList>
    </citation>
    <scope>NUCLEOTIDE SEQUENCE</scope>
</reference>
<evidence type="ECO:0000313" key="1">
    <source>
        <dbReference type="EMBL" id="CAG9133840.1"/>
    </source>
</evidence>